<gene>
    <name evidence="1" type="ORF">ACFSX9_05330</name>
</gene>
<evidence type="ECO:0008006" key="3">
    <source>
        <dbReference type="Google" id="ProtNLM"/>
    </source>
</evidence>
<protein>
    <recommendedName>
        <fullName evidence="3">PEGA domain-containing protein</fullName>
    </recommendedName>
</protein>
<keyword evidence="2" id="KW-1185">Reference proteome</keyword>
<dbReference type="RefSeq" id="WP_379805361.1">
    <property type="nucleotide sequence ID" value="NZ_JBHUOL010000010.1"/>
</dbReference>
<sequence>MKYYISLFQKLKDIYESQSGQSKEAVLLCPSQRVFTNEELSLLGPKNITNQDNLLESFNKKRDISYQLNSIPISDSFWDINPSNSLFDRYREILQAIKPKKIKESLLNMDDEIESILFLKGKETKEFKEYKKYLDLLQDTINLVEQHLAQFDALISEQQKDLWTEKLFVLQTKTKLAYTNLEVKGYKSAIEAVLEKINKKSDLENYLQLLSASKSFFDIAEKTDIDTLASYHDISFVPYDFMKSESGWNKLKLSKSELENDYQLARKSNDNLPQEILSIDYDEKYITGIELEYSFVHLKRGWFNKKVLESEFLELPDDKQISDGATISNEFMLSAFPKTMILIKNLKINIDSNIDLEQNNSNQIIQFGPLVMKAQLFTNHLTKVRFVKAITNKDTLLSNQLNYKVSKANLTDAAVKIPLTKTIDPLVMQKANPTAFSRFSRNPKEILSKRSSLQKDAPANAVVSQFIIMPHFVTAINQTVIIPSNTKINIKLINKIAKEIPIYQCSVSILGIGTNFSLDIETNQESLATCKLPLGSYKIEFRINGYKPLTTTIKVENTNNMTLEYTLEPDEVTFESYFLIGMVCERMSKNPQ</sequence>
<proteinExistence type="predicted"/>
<dbReference type="Proteomes" id="UP001597549">
    <property type="component" value="Unassembled WGS sequence"/>
</dbReference>
<dbReference type="EMBL" id="JBHUOL010000010">
    <property type="protein sequence ID" value="MFD2908153.1"/>
    <property type="molecule type" value="Genomic_DNA"/>
</dbReference>
<evidence type="ECO:0000313" key="1">
    <source>
        <dbReference type="EMBL" id="MFD2908153.1"/>
    </source>
</evidence>
<accession>A0ABW5Z6V4</accession>
<name>A0ABW5Z6V4_9FLAO</name>
<dbReference type="InterPro" id="IPR008969">
    <property type="entry name" value="CarboxyPept-like_regulatory"/>
</dbReference>
<reference evidence="2" key="1">
    <citation type="journal article" date="2019" name="Int. J. Syst. Evol. Microbiol.">
        <title>The Global Catalogue of Microorganisms (GCM) 10K type strain sequencing project: providing services to taxonomists for standard genome sequencing and annotation.</title>
        <authorList>
            <consortium name="The Broad Institute Genomics Platform"/>
            <consortium name="The Broad Institute Genome Sequencing Center for Infectious Disease"/>
            <person name="Wu L."/>
            <person name="Ma J."/>
        </authorList>
    </citation>
    <scope>NUCLEOTIDE SEQUENCE [LARGE SCALE GENOMIC DNA]</scope>
    <source>
        <strain evidence="2">KCTC 52644</strain>
    </source>
</reference>
<dbReference type="SUPFAM" id="SSF49464">
    <property type="entry name" value="Carboxypeptidase regulatory domain-like"/>
    <property type="match status" value="1"/>
</dbReference>
<evidence type="ECO:0000313" key="2">
    <source>
        <dbReference type="Proteomes" id="UP001597549"/>
    </source>
</evidence>
<comment type="caution">
    <text evidence="1">The sequence shown here is derived from an EMBL/GenBank/DDBJ whole genome shotgun (WGS) entry which is preliminary data.</text>
</comment>
<organism evidence="1 2">
    <name type="scientific">Flavobacterium ardleyense</name>
    <dbReference type="NCBI Taxonomy" id="2038737"/>
    <lineage>
        <taxon>Bacteria</taxon>
        <taxon>Pseudomonadati</taxon>
        <taxon>Bacteroidota</taxon>
        <taxon>Flavobacteriia</taxon>
        <taxon>Flavobacteriales</taxon>
        <taxon>Flavobacteriaceae</taxon>
        <taxon>Flavobacterium</taxon>
    </lineage>
</organism>